<feature type="domain" description="DJ-1/PfpI" evidence="3">
    <location>
        <begin position="93"/>
        <end position="246"/>
    </location>
</feature>
<evidence type="ECO:0000313" key="4">
    <source>
        <dbReference type="EMBL" id="RKP02479.1"/>
    </source>
</evidence>
<reference evidence="5" key="1">
    <citation type="journal article" date="2018" name="Nat. Microbiol.">
        <title>Leveraging single-cell genomics to expand the fungal tree of life.</title>
        <authorList>
            <person name="Ahrendt S.R."/>
            <person name="Quandt C.A."/>
            <person name="Ciobanu D."/>
            <person name="Clum A."/>
            <person name="Salamov A."/>
            <person name="Andreopoulos B."/>
            <person name="Cheng J.F."/>
            <person name="Woyke T."/>
            <person name="Pelin A."/>
            <person name="Henrissat B."/>
            <person name="Reynolds N.K."/>
            <person name="Benny G.L."/>
            <person name="Smith M.E."/>
            <person name="James T.Y."/>
            <person name="Grigoriev I.V."/>
        </authorList>
    </citation>
    <scope>NUCLEOTIDE SEQUENCE [LARGE SCALE GENOMIC DNA]</scope>
    <source>
        <strain evidence="5">ATCC 52028</strain>
    </source>
</reference>
<protein>
    <recommendedName>
        <fullName evidence="1">D-lactate dehydratase</fullName>
        <ecNumber evidence="1">4.2.1.130</ecNumber>
    </recommendedName>
</protein>
<dbReference type="STRING" id="1555241.A0A4V1IV15"/>
<dbReference type="PANTHER" id="PTHR48094">
    <property type="entry name" value="PROTEIN/NUCLEIC ACID DEGLYCASE DJ-1-RELATED"/>
    <property type="match status" value="1"/>
</dbReference>
<dbReference type="GO" id="GO:0006979">
    <property type="term" value="P:response to oxidative stress"/>
    <property type="evidence" value="ECO:0007669"/>
    <property type="project" value="TreeGrafter"/>
</dbReference>
<evidence type="ECO:0000259" key="3">
    <source>
        <dbReference type="Pfam" id="PF01965"/>
    </source>
</evidence>
<organism evidence="4 5">
    <name type="scientific">Caulochytrium protostelioides</name>
    <dbReference type="NCBI Taxonomy" id="1555241"/>
    <lineage>
        <taxon>Eukaryota</taxon>
        <taxon>Fungi</taxon>
        <taxon>Fungi incertae sedis</taxon>
        <taxon>Chytridiomycota</taxon>
        <taxon>Chytridiomycota incertae sedis</taxon>
        <taxon>Chytridiomycetes</taxon>
        <taxon>Caulochytriales</taxon>
        <taxon>Caulochytriaceae</taxon>
        <taxon>Caulochytrium</taxon>
    </lineage>
</organism>
<sequence>MKRHCIVLLSHGTEELEFTACVDILRRSPQCMVTVLGVPADPPADAVTQLAARRGVSPDAIRSLCVTAADLPAVARGDADDDDAAAASKPPGFFIGRSGSLLVPDTLTPPAAWDAIDALVLPGGLVGAETFAATPCVPQWIDAVLQCRASRRAMDAHAPPAWVGLICAAPLVLARCAHVPRAALRVVAHPSVVDRLHQSPTAPITALNHPSQQGAAAPRVVVDPQAGLITSQGPGTAIEFALVVLAQVTGELRQATQMVDGLVLHPAVADLQKVTSLTA</sequence>
<dbReference type="Proteomes" id="UP000274922">
    <property type="component" value="Unassembled WGS sequence"/>
</dbReference>
<dbReference type="EMBL" id="ML014142">
    <property type="protein sequence ID" value="RKP02479.1"/>
    <property type="molecule type" value="Genomic_DNA"/>
</dbReference>
<dbReference type="GO" id="GO:0005634">
    <property type="term" value="C:nucleus"/>
    <property type="evidence" value="ECO:0007669"/>
    <property type="project" value="TreeGrafter"/>
</dbReference>
<dbReference type="Gene3D" id="3.40.50.880">
    <property type="match status" value="1"/>
</dbReference>
<dbReference type="InterPro" id="IPR050325">
    <property type="entry name" value="Prot/Nucl_acid_deglycase"/>
</dbReference>
<dbReference type="PANTHER" id="PTHR48094:SF12">
    <property type="entry name" value="PARKINSON DISEASE PROTEIN 7 HOMOLOG"/>
    <property type="match status" value="1"/>
</dbReference>
<dbReference type="AlphaFoldDB" id="A0A4V1IV15"/>
<dbReference type="GO" id="GO:0019172">
    <property type="term" value="F:glyoxalase III activity"/>
    <property type="evidence" value="ECO:0007669"/>
    <property type="project" value="UniProtKB-EC"/>
</dbReference>
<name>A0A4V1IV15_9FUNG</name>
<accession>A0A4V1IV15</accession>
<dbReference type="SUPFAM" id="SSF52317">
    <property type="entry name" value="Class I glutamine amidotransferase-like"/>
    <property type="match status" value="1"/>
</dbReference>
<keyword evidence="5" id="KW-1185">Reference proteome</keyword>
<dbReference type="InterPro" id="IPR029062">
    <property type="entry name" value="Class_I_gatase-like"/>
</dbReference>
<dbReference type="Pfam" id="PF01965">
    <property type="entry name" value="DJ-1_PfpI"/>
    <property type="match status" value="1"/>
</dbReference>
<dbReference type="OrthoDB" id="543156at2759"/>
<dbReference type="EC" id="4.2.1.130" evidence="1"/>
<comment type="catalytic activity">
    <reaction evidence="2">
        <text>methylglyoxal + H2O = (R)-lactate + H(+)</text>
        <dbReference type="Rhea" id="RHEA:27754"/>
        <dbReference type="ChEBI" id="CHEBI:15377"/>
        <dbReference type="ChEBI" id="CHEBI:15378"/>
        <dbReference type="ChEBI" id="CHEBI:16004"/>
        <dbReference type="ChEBI" id="CHEBI:17158"/>
        <dbReference type="EC" id="4.2.1.130"/>
    </reaction>
</comment>
<proteinExistence type="predicted"/>
<dbReference type="GO" id="GO:0005739">
    <property type="term" value="C:mitochondrion"/>
    <property type="evidence" value="ECO:0007669"/>
    <property type="project" value="TreeGrafter"/>
</dbReference>
<gene>
    <name evidence="4" type="ORF">CXG81DRAFT_17843</name>
</gene>
<evidence type="ECO:0000313" key="5">
    <source>
        <dbReference type="Proteomes" id="UP000274922"/>
    </source>
</evidence>
<evidence type="ECO:0000256" key="1">
    <source>
        <dbReference type="ARBA" id="ARBA00013134"/>
    </source>
</evidence>
<dbReference type="InterPro" id="IPR002818">
    <property type="entry name" value="DJ-1/PfpI"/>
</dbReference>
<dbReference type="GO" id="GO:1903189">
    <property type="term" value="P:glyoxal metabolic process"/>
    <property type="evidence" value="ECO:0007669"/>
    <property type="project" value="TreeGrafter"/>
</dbReference>
<evidence type="ECO:0000256" key="2">
    <source>
        <dbReference type="ARBA" id="ARBA00048082"/>
    </source>
</evidence>